<evidence type="ECO:0000313" key="1">
    <source>
        <dbReference type="EMBL" id="GJG28841.1"/>
    </source>
</evidence>
<reference evidence="1" key="1">
    <citation type="submission" date="2021-08" db="EMBL/GenBank/DDBJ databases">
        <title>Prevotella lacticifex sp. nov., isolated from rumen of cow.</title>
        <authorList>
            <person name="Shinkai T."/>
            <person name="Ikeyama N."/>
            <person name="Kumagai M."/>
            <person name="Ohmori H."/>
            <person name="Sakamoto M."/>
            <person name="Ohkuma M."/>
            <person name="Mitsumori M."/>
        </authorList>
    </citation>
    <scope>NUCLEOTIDE SEQUENCE</scope>
    <source>
        <strain evidence="1">DSM 11371</strain>
    </source>
</reference>
<comment type="caution">
    <text evidence="1">The sequence shown here is derived from an EMBL/GenBank/DDBJ whole genome shotgun (WGS) entry which is preliminary data.</text>
</comment>
<dbReference type="RefSeq" id="WP_006281662.1">
    <property type="nucleotide sequence ID" value="NZ_BPTR01000001.1"/>
</dbReference>
<sequence>MREEISPDQLERLKKIKAAAFARLRASEKKSELTVQTSESKRFAPTIRKHESNGLGNTILSNQLGIDTTRNRRQNLERIHAKAIRIDMEIKNMDDFLEYLQTREPRRQKRQRYQQSIKDISGLQTVADQRSTFISKESYPVDAEHVELYINGKPSSDFAIKTRKYQNSIELYLDYTKKKKYVPEKHLVRDESRRPVVKQVSKPVEETVSPQQGKRHIFGTMVNLDGFYQWLRNGRKFPESKENTKEAVKYLNKSDKTRRNVFERYSTVEETQDTVHIHVAIPNIEEMENQKLLDAHNILQDILTIIHDELYIGLFSEDNIVVQELHHLCKDLSQMKALQRFLKLEEEASPTDTIIVDGVPVSFYLKYSIEELSQCGNGQQQDCRFKPMPAEILISEDQKKVMVKSTLSKSIMVFTTSDESWFLVAYFLHRFLSSKCRYKRSLPPLHILHSLGVTGLYKLYSNGFKNQYYPFNWIYIRNTKDERQNYFVKTLEQIFPSKDNANGRNVFTDN</sequence>
<dbReference type="AlphaFoldDB" id="A0AA37MJM8"/>
<proteinExistence type="predicted"/>
<organism evidence="1 2">
    <name type="scientific">Segatella bryantii</name>
    <name type="common">Prevotella bryantii</name>
    <dbReference type="NCBI Taxonomy" id="77095"/>
    <lineage>
        <taxon>Bacteria</taxon>
        <taxon>Pseudomonadati</taxon>
        <taxon>Bacteroidota</taxon>
        <taxon>Bacteroidia</taxon>
        <taxon>Bacteroidales</taxon>
        <taxon>Prevotellaceae</taxon>
        <taxon>Segatella</taxon>
    </lineage>
</organism>
<accession>A0AA37MJM8</accession>
<protein>
    <submittedName>
        <fullName evidence="1">Uncharacterized protein</fullName>
    </submittedName>
</protein>
<gene>
    <name evidence="1" type="ORF">PRRU23_25410</name>
</gene>
<name>A0AA37MJM8_SEGBR</name>
<dbReference type="Proteomes" id="UP000887043">
    <property type="component" value="Unassembled WGS sequence"/>
</dbReference>
<evidence type="ECO:0000313" key="2">
    <source>
        <dbReference type="Proteomes" id="UP000887043"/>
    </source>
</evidence>
<dbReference type="EMBL" id="BPTR01000001">
    <property type="protein sequence ID" value="GJG28841.1"/>
    <property type="molecule type" value="Genomic_DNA"/>
</dbReference>